<dbReference type="EMBL" id="JGYV01000001">
    <property type="protein sequence ID" value="KFI66111.1"/>
    <property type="molecule type" value="Genomic_DNA"/>
</dbReference>
<evidence type="ECO:0000313" key="3">
    <source>
        <dbReference type="Proteomes" id="UP000029067"/>
    </source>
</evidence>
<evidence type="ECO:0000256" key="1">
    <source>
        <dbReference type="SAM" id="MobiDB-lite"/>
    </source>
</evidence>
<feature type="compositionally biased region" description="Polar residues" evidence="1">
    <location>
        <begin position="176"/>
        <end position="191"/>
    </location>
</feature>
<feature type="region of interest" description="Disordered" evidence="1">
    <location>
        <begin position="97"/>
        <end position="212"/>
    </location>
</feature>
<dbReference type="AlphaFoldDB" id="A0A087B511"/>
<feature type="compositionally biased region" description="Basic and acidic residues" evidence="1">
    <location>
        <begin position="194"/>
        <end position="203"/>
    </location>
</feature>
<gene>
    <name evidence="2" type="ORF">BCUN_0615</name>
</gene>
<dbReference type="RefSeq" id="WP_051920575.1">
    <property type="nucleotide sequence ID" value="NZ_JGYV01000001.1"/>
</dbReference>
<proteinExistence type="predicted"/>
<protein>
    <submittedName>
        <fullName evidence="2">Uncharacterized protein</fullName>
    </submittedName>
</protein>
<organism evidence="2 3">
    <name type="scientific">Bifidobacterium cuniculi</name>
    <dbReference type="NCBI Taxonomy" id="1688"/>
    <lineage>
        <taxon>Bacteria</taxon>
        <taxon>Bacillati</taxon>
        <taxon>Actinomycetota</taxon>
        <taxon>Actinomycetes</taxon>
        <taxon>Bifidobacteriales</taxon>
        <taxon>Bifidobacteriaceae</taxon>
        <taxon>Bifidobacterium</taxon>
    </lineage>
</organism>
<feature type="compositionally biased region" description="Basic and acidic residues" evidence="1">
    <location>
        <begin position="149"/>
        <end position="168"/>
    </location>
</feature>
<dbReference type="Proteomes" id="UP000029067">
    <property type="component" value="Unassembled WGS sequence"/>
</dbReference>
<accession>A0A087B511</accession>
<dbReference type="OrthoDB" id="3239324at2"/>
<evidence type="ECO:0000313" key="2">
    <source>
        <dbReference type="EMBL" id="KFI66111.1"/>
    </source>
</evidence>
<comment type="caution">
    <text evidence="2">The sequence shown here is derived from an EMBL/GenBank/DDBJ whole genome shotgun (WGS) entry which is preliminary data.</text>
</comment>
<keyword evidence="3" id="KW-1185">Reference proteome</keyword>
<feature type="compositionally biased region" description="Basic and acidic residues" evidence="1">
    <location>
        <begin position="109"/>
        <end position="123"/>
    </location>
</feature>
<feature type="compositionally biased region" description="Polar residues" evidence="1">
    <location>
        <begin position="131"/>
        <end position="146"/>
    </location>
</feature>
<sequence>MSNGYARLKNDFWHSPKIMRALAENPAAIGYYVAGISYASDNLTDGHLSETAVCYAMRVPDEIIDWLEDEGFWECLEDGGWMIHGYLEHQNSREKIEHARKKDAQRKRATGDREDGIRTESERNPNGIRSDLTQNPKPKTQNPSDSSYEESHTTRVREEDGIRTESERNPNGIRSDLTQNPKPKTQNPSDSSYEESHTTRVRESEEDNPLTATEQGYFDHFWDLYPKKQGKRDAMFAFKRALRRAHGATAIIAGVTRFAQDPNRPPDGDRYLRSPKNWLEGDCWKDTNYTPTATRTPAQPSKQQQNLQHNLDLVRMVEAQERGEAIAELK</sequence>
<dbReference type="STRING" id="1688.BCUN_0615"/>
<reference evidence="2 3" key="1">
    <citation type="submission" date="2014-03" db="EMBL/GenBank/DDBJ databases">
        <title>Genomics of Bifidobacteria.</title>
        <authorList>
            <person name="Ventura M."/>
            <person name="Milani C."/>
            <person name="Lugli G.A."/>
        </authorList>
    </citation>
    <scope>NUCLEOTIDE SEQUENCE [LARGE SCALE GENOMIC DNA]</scope>
    <source>
        <strain evidence="2 3">LMG 10738</strain>
    </source>
</reference>
<dbReference type="eggNOG" id="ENOG5033CWS">
    <property type="taxonomic scope" value="Bacteria"/>
</dbReference>
<name>A0A087B511_9BIFI</name>